<evidence type="ECO:0000259" key="1">
    <source>
        <dbReference type="Pfam" id="PF00149"/>
    </source>
</evidence>
<dbReference type="KEGG" id="eiv:EIN_221970"/>
<dbReference type="PANTHER" id="PTHR37844">
    <property type="entry name" value="SER/THR PROTEIN PHOSPHATASE SUPERFAMILY (AFU_ORTHOLOGUE AFUA_1G14840)"/>
    <property type="match status" value="1"/>
</dbReference>
<reference evidence="2 3" key="1">
    <citation type="submission" date="2012-10" db="EMBL/GenBank/DDBJ databases">
        <authorList>
            <person name="Zafar N."/>
            <person name="Inman J."/>
            <person name="Hall N."/>
            <person name="Lorenzi H."/>
            <person name="Caler E."/>
        </authorList>
    </citation>
    <scope>NUCLEOTIDE SEQUENCE [LARGE SCALE GENOMIC DNA]</scope>
    <source>
        <strain evidence="2 3">IP1</strain>
    </source>
</reference>
<evidence type="ECO:0000313" key="3">
    <source>
        <dbReference type="Proteomes" id="UP000014680"/>
    </source>
</evidence>
<dbReference type="InterPro" id="IPR004843">
    <property type="entry name" value="Calcineurin-like_PHP"/>
</dbReference>
<dbReference type="Gene3D" id="3.60.21.10">
    <property type="match status" value="1"/>
</dbReference>
<dbReference type="GO" id="GO:0016787">
    <property type="term" value="F:hydrolase activity"/>
    <property type="evidence" value="ECO:0007669"/>
    <property type="project" value="InterPro"/>
</dbReference>
<organism evidence="2 3">
    <name type="scientific">Entamoeba invadens IP1</name>
    <dbReference type="NCBI Taxonomy" id="370355"/>
    <lineage>
        <taxon>Eukaryota</taxon>
        <taxon>Amoebozoa</taxon>
        <taxon>Evosea</taxon>
        <taxon>Archamoebae</taxon>
        <taxon>Mastigamoebida</taxon>
        <taxon>Entamoebidae</taxon>
        <taxon>Entamoeba</taxon>
    </lineage>
</organism>
<evidence type="ECO:0000313" key="2">
    <source>
        <dbReference type="EMBL" id="ELP88064.1"/>
    </source>
</evidence>
<dbReference type="VEuPathDB" id="AmoebaDB:EIN_221970"/>
<dbReference type="RefSeq" id="XP_004254835.1">
    <property type="nucleotide sequence ID" value="XM_004254787.1"/>
</dbReference>
<dbReference type="PANTHER" id="PTHR37844:SF1">
    <property type="entry name" value="CALCINEURIN-LIKE PHOSPHOESTERASE DOMAIN-CONTAINING PROTEIN"/>
    <property type="match status" value="1"/>
</dbReference>
<dbReference type="Pfam" id="PF00149">
    <property type="entry name" value="Metallophos"/>
    <property type="match status" value="1"/>
</dbReference>
<name>A0A0A1U225_ENTIV</name>
<proteinExistence type="predicted"/>
<dbReference type="Proteomes" id="UP000014680">
    <property type="component" value="Unassembled WGS sequence"/>
</dbReference>
<feature type="domain" description="Calcineurin-like phosphoesterase" evidence="1">
    <location>
        <begin position="5"/>
        <end position="215"/>
    </location>
</feature>
<keyword evidence="3" id="KW-1185">Reference proteome</keyword>
<sequence length="260" mass="30117">MEKIQFASDLHLENHENLKYLTAHPLKKSADILVIAGDTAPFSLYSKLPFFQWCSETYKQTFVVPGNHEYYGSRCVEQTYSLNEKLFPNVTLVNNQTITINKTDFFFTTLWSDLDVGHESAIQKKLADFKYVKWFSDPAVDNVPYRDAFKYCRRWLEDSLQKSVSEYKVVVTHHCPVLSLTVYGNDFMDSCFNVDMTPLMDKYNITYWIYGHTHSNFNDYKHGNCTVVSNQLGFIVLQEHGDFLQTKCIPSSKQSSCVLV</sequence>
<dbReference type="InterPro" id="IPR029052">
    <property type="entry name" value="Metallo-depent_PP-like"/>
</dbReference>
<protein>
    <recommendedName>
        <fullName evidence="1">Calcineurin-like phosphoesterase domain-containing protein</fullName>
    </recommendedName>
</protein>
<gene>
    <name evidence="2" type="ORF">EIN_221970</name>
</gene>
<dbReference type="AlphaFoldDB" id="A0A0A1U225"/>
<dbReference type="EMBL" id="KB206756">
    <property type="protein sequence ID" value="ELP88064.1"/>
    <property type="molecule type" value="Genomic_DNA"/>
</dbReference>
<dbReference type="OrthoDB" id="550558at2759"/>
<dbReference type="GeneID" id="14887121"/>
<dbReference type="SUPFAM" id="SSF56300">
    <property type="entry name" value="Metallo-dependent phosphatases"/>
    <property type="match status" value="1"/>
</dbReference>
<accession>A0A0A1U225</accession>